<keyword evidence="1" id="KW-0812">Transmembrane</keyword>
<evidence type="ECO:0000313" key="3">
    <source>
        <dbReference type="Proteomes" id="UP001172101"/>
    </source>
</evidence>
<keyword evidence="1" id="KW-1133">Transmembrane helix</keyword>
<name>A0AA40BIS5_9PEZI</name>
<dbReference type="Proteomes" id="UP001172101">
    <property type="component" value="Unassembled WGS sequence"/>
</dbReference>
<dbReference type="GeneID" id="85324344"/>
<keyword evidence="3" id="KW-1185">Reference proteome</keyword>
<dbReference type="RefSeq" id="XP_060303862.1">
    <property type="nucleotide sequence ID" value="XM_060441074.1"/>
</dbReference>
<reference evidence="2" key="1">
    <citation type="submission" date="2023-06" db="EMBL/GenBank/DDBJ databases">
        <title>Genome-scale phylogeny and comparative genomics of the fungal order Sordariales.</title>
        <authorList>
            <consortium name="Lawrence Berkeley National Laboratory"/>
            <person name="Hensen N."/>
            <person name="Bonometti L."/>
            <person name="Westerberg I."/>
            <person name="Brannstrom I.O."/>
            <person name="Guillou S."/>
            <person name="Cros-Aarteil S."/>
            <person name="Calhoun S."/>
            <person name="Haridas S."/>
            <person name="Kuo A."/>
            <person name="Mondo S."/>
            <person name="Pangilinan J."/>
            <person name="Riley R."/>
            <person name="LaButti K."/>
            <person name="Andreopoulos B."/>
            <person name="Lipzen A."/>
            <person name="Chen C."/>
            <person name="Yanf M."/>
            <person name="Daum C."/>
            <person name="Ng V."/>
            <person name="Clum A."/>
            <person name="Steindorff A."/>
            <person name="Ohm R."/>
            <person name="Martin F."/>
            <person name="Silar P."/>
            <person name="Natvig D."/>
            <person name="Lalanne C."/>
            <person name="Gautier V."/>
            <person name="Ament-velasquez S.L."/>
            <person name="Kruys A."/>
            <person name="Hutchinson M.I."/>
            <person name="Powell A.J."/>
            <person name="Barry K."/>
            <person name="Miller A.N."/>
            <person name="Grigoriev I.V."/>
            <person name="Debuchy R."/>
            <person name="Gladieux P."/>
            <person name="Thoren M.H."/>
            <person name="Johannesson H."/>
        </authorList>
    </citation>
    <scope>NUCLEOTIDE SEQUENCE</scope>
    <source>
        <strain evidence="2">SMH2392-1A</strain>
    </source>
</reference>
<protein>
    <submittedName>
        <fullName evidence="2">Uncharacterized protein</fullName>
    </submittedName>
</protein>
<evidence type="ECO:0000313" key="2">
    <source>
        <dbReference type="EMBL" id="KAK0734985.1"/>
    </source>
</evidence>
<evidence type="ECO:0000256" key="1">
    <source>
        <dbReference type="SAM" id="Phobius"/>
    </source>
</evidence>
<gene>
    <name evidence="2" type="ORF">B0T26DRAFT_690350</name>
</gene>
<dbReference type="EMBL" id="JAUIRO010000001">
    <property type="protein sequence ID" value="KAK0734985.1"/>
    <property type="molecule type" value="Genomic_DNA"/>
</dbReference>
<keyword evidence="1" id="KW-0472">Membrane</keyword>
<accession>A0AA40BIS5</accession>
<dbReference type="AlphaFoldDB" id="A0AA40BIS5"/>
<comment type="caution">
    <text evidence="2">The sequence shown here is derived from an EMBL/GenBank/DDBJ whole genome shotgun (WGS) entry which is preliminary data.</text>
</comment>
<organism evidence="2 3">
    <name type="scientific">Lasiosphaeria miniovina</name>
    <dbReference type="NCBI Taxonomy" id="1954250"/>
    <lineage>
        <taxon>Eukaryota</taxon>
        <taxon>Fungi</taxon>
        <taxon>Dikarya</taxon>
        <taxon>Ascomycota</taxon>
        <taxon>Pezizomycotina</taxon>
        <taxon>Sordariomycetes</taxon>
        <taxon>Sordariomycetidae</taxon>
        <taxon>Sordariales</taxon>
        <taxon>Lasiosphaeriaceae</taxon>
        <taxon>Lasiosphaeria</taxon>
    </lineage>
</organism>
<sequence>MGTRSHTFPPFSRRSMFSWGKSLTFIFIPSQFFYLGFLGQRCENNSFFPLLTFVLRIAVSLSRP</sequence>
<feature type="transmembrane region" description="Helical" evidence="1">
    <location>
        <begin position="21"/>
        <end position="40"/>
    </location>
</feature>
<proteinExistence type="predicted"/>